<sequence>MSRTHVESALEEQTITNALEDLSKVDKVFYDAYAHLRRTIKQSIKAYTTFRIECDDLILQRDALIRDISAIDPEKALHLQDGTDYAVPGVLFEEGDTLLSIKTAPKRLASPEPTLKSDDASGLSVDHPRPNRCHYPRHRGERRTARAVSSASQQRPLPSLPPPPPPPPPPSTRQLRERRKPPEPSSPAIAIAAAAPSAPSLTIKTDHVTKEHYWVFDLPAAAASARGRDRTALYTLRCPAGTCDNPVFSKHPPPPKAGRATLQELRGQVPEHGRPRASVRPLSLLTEFLMYSGIRP</sequence>
<proteinExistence type="predicted"/>
<dbReference type="RefSeq" id="XP_066664510.1">
    <property type="nucleotide sequence ID" value="XM_066815220.1"/>
</dbReference>
<dbReference type="Proteomes" id="UP001433268">
    <property type="component" value="Unassembled WGS sequence"/>
</dbReference>
<feature type="region of interest" description="Disordered" evidence="1">
    <location>
        <begin position="103"/>
        <end position="186"/>
    </location>
</feature>
<keyword evidence="3" id="KW-1185">Reference proteome</keyword>
<evidence type="ECO:0000256" key="1">
    <source>
        <dbReference type="SAM" id="MobiDB-lite"/>
    </source>
</evidence>
<protein>
    <submittedName>
        <fullName evidence="2">Uncharacterized protein</fullName>
    </submittedName>
</protein>
<dbReference type="GeneID" id="92048280"/>
<comment type="caution">
    <text evidence="2">The sequence shown here is derived from an EMBL/GenBank/DDBJ whole genome shotgun (WGS) entry which is preliminary data.</text>
</comment>
<accession>A0ABR1VIJ3</accession>
<feature type="compositionally biased region" description="Basic residues" evidence="1">
    <location>
        <begin position="130"/>
        <end position="141"/>
    </location>
</feature>
<organism evidence="2 3">
    <name type="scientific">Apiospora hydei</name>
    <dbReference type="NCBI Taxonomy" id="1337664"/>
    <lineage>
        <taxon>Eukaryota</taxon>
        <taxon>Fungi</taxon>
        <taxon>Dikarya</taxon>
        <taxon>Ascomycota</taxon>
        <taxon>Pezizomycotina</taxon>
        <taxon>Sordariomycetes</taxon>
        <taxon>Xylariomycetidae</taxon>
        <taxon>Amphisphaeriales</taxon>
        <taxon>Apiosporaceae</taxon>
        <taxon>Apiospora</taxon>
    </lineage>
</organism>
<name>A0ABR1VIJ3_9PEZI</name>
<evidence type="ECO:0000313" key="3">
    <source>
        <dbReference type="Proteomes" id="UP001433268"/>
    </source>
</evidence>
<feature type="compositionally biased region" description="Pro residues" evidence="1">
    <location>
        <begin position="158"/>
        <end position="171"/>
    </location>
</feature>
<dbReference type="EMBL" id="JAQQWN010000008">
    <property type="protein sequence ID" value="KAK8070702.1"/>
    <property type="molecule type" value="Genomic_DNA"/>
</dbReference>
<evidence type="ECO:0000313" key="2">
    <source>
        <dbReference type="EMBL" id="KAK8070702.1"/>
    </source>
</evidence>
<gene>
    <name evidence="2" type="ORF">PG997_010905</name>
</gene>
<reference evidence="2 3" key="1">
    <citation type="submission" date="2023-01" db="EMBL/GenBank/DDBJ databases">
        <title>Analysis of 21 Apiospora genomes using comparative genomics revels a genus with tremendous synthesis potential of carbohydrate active enzymes and secondary metabolites.</title>
        <authorList>
            <person name="Sorensen T."/>
        </authorList>
    </citation>
    <scope>NUCLEOTIDE SEQUENCE [LARGE SCALE GENOMIC DNA]</scope>
    <source>
        <strain evidence="2 3">CBS 114990</strain>
    </source>
</reference>